<comment type="caution">
    <text evidence="2">The sequence shown here is derived from an EMBL/GenBank/DDBJ whole genome shotgun (WGS) entry which is preliminary data.</text>
</comment>
<sequence>MDPLILAPDISSHFTPTVATPLNHSTAAFTNHNVQYLNIYPLTPVLVTPFDHTSTSFTTQYAQDPHTSLSTPTTVSPSDFTSTTLTNAFLQDSNIPLVTPSATTSLPSDQPYVNGPTPPSSPSSPSIHSLTDDFGNSKRGHIWCCEKWVKCGADLNRHNRTKNHNPPLTCKADSNCNHRKGQKRDMDRHYWSAHKRWAEANAIPPQEEKCLGCGRVYARKDFLKRHLDKNPCRAQRQS</sequence>
<organism evidence="2 3">
    <name type="scientific">Apodospora peruviana</name>
    <dbReference type="NCBI Taxonomy" id="516989"/>
    <lineage>
        <taxon>Eukaryota</taxon>
        <taxon>Fungi</taxon>
        <taxon>Dikarya</taxon>
        <taxon>Ascomycota</taxon>
        <taxon>Pezizomycotina</taxon>
        <taxon>Sordariomycetes</taxon>
        <taxon>Sordariomycetidae</taxon>
        <taxon>Sordariales</taxon>
        <taxon>Lasiosphaeriaceae</taxon>
        <taxon>Apodospora</taxon>
    </lineage>
</organism>
<reference evidence="2" key="1">
    <citation type="journal article" date="2023" name="Mol. Phylogenet. Evol.">
        <title>Genome-scale phylogeny and comparative genomics of the fungal order Sordariales.</title>
        <authorList>
            <person name="Hensen N."/>
            <person name="Bonometti L."/>
            <person name="Westerberg I."/>
            <person name="Brannstrom I.O."/>
            <person name="Guillou S."/>
            <person name="Cros-Aarteil S."/>
            <person name="Calhoun S."/>
            <person name="Haridas S."/>
            <person name="Kuo A."/>
            <person name="Mondo S."/>
            <person name="Pangilinan J."/>
            <person name="Riley R."/>
            <person name="LaButti K."/>
            <person name="Andreopoulos B."/>
            <person name="Lipzen A."/>
            <person name="Chen C."/>
            <person name="Yan M."/>
            <person name="Daum C."/>
            <person name="Ng V."/>
            <person name="Clum A."/>
            <person name="Steindorff A."/>
            <person name="Ohm R.A."/>
            <person name="Martin F."/>
            <person name="Silar P."/>
            <person name="Natvig D.O."/>
            <person name="Lalanne C."/>
            <person name="Gautier V."/>
            <person name="Ament-Velasquez S.L."/>
            <person name="Kruys A."/>
            <person name="Hutchinson M.I."/>
            <person name="Powell A.J."/>
            <person name="Barry K."/>
            <person name="Miller A.N."/>
            <person name="Grigoriev I.V."/>
            <person name="Debuchy R."/>
            <person name="Gladieux P."/>
            <person name="Hiltunen Thoren M."/>
            <person name="Johannesson H."/>
        </authorList>
    </citation>
    <scope>NUCLEOTIDE SEQUENCE</scope>
    <source>
        <strain evidence="2">CBS 118394</strain>
    </source>
</reference>
<dbReference type="Proteomes" id="UP001283341">
    <property type="component" value="Unassembled WGS sequence"/>
</dbReference>
<gene>
    <name evidence="2" type="ORF">B0H66DRAFT_537447</name>
</gene>
<keyword evidence="3" id="KW-1185">Reference proteome</keyword>
<protein>
    <recommendedName>
        <fullName evidence="4">C2H2-type domain-containing protein</fullName>
    </recommendedName>
</protein>
<proteinExistence type="predicted"/>
<evidence type="ECO:0000313" key="3">
    <source>
        <dbReference type="Proteomes" id="UP001283341"/>
    </source>
</evidence>
<dbReference type="AlphaFoldDB" id="A0AAE0HX47"/>
<reference evidence="2" key="2">
    <citation type="submission" date="2023-06" db="EMBL/GenBank/DDBJ databases">
        <authorList>
            <consortium name="Lawrence Berkeley National Laboratory"/>
            <person name="Haridas S."/>
            <person name="Hensen N."/>
            <person name="Bonometti L."/>
            <person name="Westerberg I."/>
            <person name="Brannstrom I.O."/>
            <person name="Guillou S."/>
            <person name="Cros-Aarteil S."/>
            <person name="Calhoun S."/>
            <person name="Kuo A."/>
            <person name="Mondo S."/>
            <person name="Pangilinan J."/>
            <person name="Riley R."/>
            <person name="Labutti K."/>
            <person name="Andreopoulos B."/>
            <person name="Lipzen A."/>
            <person name="Chen C."/>
            <person name="Yanf M."/>
            <person name="Daum C."/>
            <person name="Ng V."/>
            <person name="Clum A."/>
            <person name="Steindorff A."/>
            <person name="Ohm R."/>
            <person name="Martin F."/>
            <person name="Silar P."/>
            <person name="Natvig D."/>
            <person name="Lalanne C."/>
            <person name="Gautier V."/>
            <person name="Ament-Velasquez S.L."/>
            <person name="Kruys A."/>
            <person name="Hutchinson M.I."/>
            <person name="Powell A.J."/>
            <person name="Barry K."/>
            <person name="Miller A.N."/>
            <person name="Grigoriev I.V."/>
            <person name="Debuchy R."/>
            <person name="Gladieux P."/>
            <person name="Thoren M.H."/>
            <person name="Johannesson H."/>
        </authorList>
    </citation>
    <scope>NUCLEOTIDE SEQUENCE</scope>
    <source>
        <strain evidence="2">CBS 118394</strain>
    </source>
</reference>
<name>A0AAE0HX47_9PEZI</name>
<dbReference type="EMBL" id="JAUEDM010000007">
    <property type="protein sequence ID" value="KAK3314204.1"/>
    <property type="molecule type" value="Genomic_DNA"/>
</dbReference>
<accession>A0AAE0HX47</accession>
<evidence type="ECO:0008006" key="4">
    <source>
        <dbReference type="Google" id="ProtNLM"/>
    </source>
</evidence>
<evidence type="ECO:0000313" key="2">
    <source>
        <dbReference type="EMBL" id="KAK3314204.1"/>
    </source>
</evidence>
<feature type="region of interest" description="Disordered" evidence="1">
    <location>
        <begin position="100"/>
        <end position="132"/>
    </location>
</feature>
<evidence type="ECO:0000256" key="1">
    <source>
        <dbReference type="SAM" id="MobiDB-lite"/>
    </source>
</evidence>